<dbReference type="InterPro" id="IPR009061">
    <property type="entry name" value="DNA-bd_dom_put_sf"/>
</dbReference>
<evidence type="ECO:0000259" key="1">
    <source>
        <dbReference type="Pfam" id="PF13411"/>
    </source>
</evidence>
<dbReference type="OrthoDB" id="9777757at2"/>
<dbReference type="CDD" id="cd02042">
    <property type="entry name" value="ParAB_family"/>
    <property type="match status" value="1"/>
</dbReference>
<dbReference type="GO" id="GO:0006355">
    <property type="term" value="P:regulation of DNA-templated transcription"/>
    <property type="evidence" value="ECO:0007669"/>
    <property type="project" value="InterPro"/>
</dbReference>
<name>A0A2N5XJU0_9HYPH</name>
<dbReference type="InterPro" id="IPR050678">
    <property type="entry name" value="DNA_Partitioning_ATPase"/>
</dbReference>
<dbReference type="Pfam" id="PF13614">
    <property type="entry name" value="AAA_31"/>
    <property type="match status" value="1"/>
</dbReference>
<dbReference type="NCBIfam" id="TIGR03453">
    <property type="entry name" value="partition_RepA"/>
    <property type="match status" value="1"/>
</dbReference>
<dbReference type="PANTHER" id="PTHR13696">
    <property type="entry name" value="P-LOOP CONTAINING NUCLEOSIDE TRIPHOSPHATE HYDROLASE"/>
    <property type="match status" value="1"/>
</dbReference>
<accession>A0A2N5XJU0</accession>
<dbReference type="SUPFAM" id="SSF52540">
    <property type="entry name" value="P-loop containing nucleoside triphosphate hydrolases"/>
    <property type="match status" value="1"/>
</dbReference>
<feature type="domain" description="AAA" evidence="2">
    <location>
        <begin position="99"/>
        <end position="281"/>
    </location>
</feature>
<dbReference type="Gene3D" id="3.40.50.300">
    <property type="entry name" value="P-loop containing nucleotide triphosphate hydrolases"/>
    <property type="match status" value="1"/>
</dbReference>
<keyword evidence="4" id="KW-1185">Reference proteome</keyword>
<evidence type="ECO:0000313" key="3">
    <source>
        <dbReference type="EMBL" id="PLW74799.1"/>
    </source>
</evidence>
<proteinExistence type="predicted"/>
<evidence type="ECO:0000313" key="4">
    <source>
        <dbReference type="Proteomes" id="UP000234881"/>
    </source>
</evidence>
<gene>
    <name evidence="3" type="primary">repA</name>
    <name evidence="3" type="ORF">C0081_23025</name>
</gene>
<feature type="domain" description="HTH merR-type" evidence="1">
    <location>
        <begin position="29"/>
        <end position="75"/>
    </location>
</feature>
<dbReference type="SUPFAM" id="SSF46955">
    <property type="entry name" value="Putative DNA-binding domain"/>
    <property type="match status" value="1"/>
</dbReference>
<protein>
    <submittedName>
        <fullName evidence="3">Plasmid partitioning protein RepA</fullName>
    </submittedName>
</protein>
<dbReference type="InterPro" id="IPR027417">
    <property type="entry name" value="P-loop_NTPase"/>
</dbReference>
<dbReference type="GO" id="GO:0003677">
    <property type="term" value="F:DNA binding"/>
    <property type="evidence" value="ECO:0007669"/>
    <property type="project" value="InterPro"/>
</dbReference>
<dbReference type="Pfam" id="PF13411">
    <property type="entry name" value="MerR_1"/>
    <property type="match status" value="1"/>
</dbReference>
<evidence type="ECO:0000259" key="2">
    <source>
        <dbReference type="Pfam" id="PF13614"/>
    </source>
</evidence>
<sequence length="384" mass="42192">MAILLNEQITQAWRDTYPPEAQKTLRGFSSQEVADLLGVTAGRLRQLELAGETPSVARLTRGRRQYTLSDVNVIRELLSKKGGKSAKRYYHRRRDGEKMQVIAIANFKGGCAKTTTSLHCAQYLALQGLRVLAIDLDPQASLTESFGIRAAMDVDEMQSLYGVICYDTDRPSLKSVIRKSYFSGLDFVPAHAELNYFEHETPQAIGDPTLLGGEHFIRRIASALETVSDDYDVVILDAPPQLSYMTLNAIFAATGLIIPAQPAMLDVASMSQFLSMLDEMLTVLEESGADCGHDFVKVLITRHNPNDTPQATIAAMLRGLFSNTVLASPVLETTAIANAGLDNKSIYELERGAVGRDTYLRAIDSVNAVNGEIFQLIKNSWGRS</sequence>
<dbReference type="InterPro" id="IPR000551">
    <property type="entry name" value="MerR-type_HTH_dom"/>
</dbReference>
<dbReference type="EMBL" id="PKUQ01000059">
    <property type="protein sequence ID" value="PLW74799.1"/>
    <property type="molecule type" value="Genomic_DNA"/>
</dbReference>
<dbReference type="InterPro" id="IPR025669">
    <property type="entry name" value="AAA_dom"/>
</dbReference>
<reference evidence="3 4" key="1">
    <citation type="submission" date="2018-01" db="EMBL/GenBank/DDBJ databases">
        <title>The draft genome sequence of Cohaesibacter sp. H1304.</title>
        <authorList>
            <person name="Wang N.-N."/>
            <person name="Du Z.-J."/>
        </authorList>
    </citation>
    <scope>NUCLEOTIDE SEQUENCE [LARGE SCALE GENOMIC DNA]</scope>
    <source>
        <strain evidence="3 4">H1304</strain>
    </source>
</reference>
<dbReference type="InterPro" id="IPR017818">
    <property type="entry name" value="Plasmid_partition_RepA"/>
</dbReference>
<comment type="caution">
    <text evidence="3">The sequence shown here is derived from an EMBL/GenBank/DDBJ whole genome shotgun (WGS) entry which is preliminary data.</text>
</comment>
<dbReference type="PANTHER" id="PTHR13696:SF52">
    <property type="entry name" value="PARA FAMILY PROTEIN CT_582"/>
    <property type="match status" value="1"/>
</dbReference>
<dbReference type="Proteomes" id="UP000234881">
    <property type="component" value="Unassembled WGS sequence"/>
</dbReference>
<dbReference type="AlphaFoldDB" id="A0A2N5XJU0"/>
<organism evidence="3 4">
    <name type="scientific">Cohaesibacter celericrescens</name>
    <dbReference type="NCBI Taxonomy" id="2067669"/>
    <lineage>
        <taxon>Bacteria</taxon>
        <taxon>Pseudomonadati</taxon>
        <taxon>Pseudomonadota</taxon>
        <taxon>Alphaproteobacteria</taxon>
        <taxon>Hyphomicrobiales</taxon>
        <taxon>Cohaesibacteraceae</taxon>
    </lineage>
</organism>
<dbReference type="Gene3D" id="1.10.1660.10">
    <property type="match status" value="1"/>
</dbReference>